<evidence type="ECO:0000256" key="2">
    <source>
        <dbReference type="PIRSR" id="PIRSR613078-2"/>
    </source>
</evidence>
<dbReference type="EMBL" id="JAABNT010000003">
    <property type="protein sequence ID" value="NEK22088.1"/>
    <property type="molecule type" value="Genomic_DNA"/>
</dbReference>
<reference evidence="3 4" key="1">
    <citation type="submission" date="2020-01" db="EMBL/GenBank/DDBJ databases">
        <title>Sulfitobacter sediminilitoris sp. nov., isolated from a tidal flat.</title>
        <authorList>
            <person name="Park S."/>
            <person name="Yoon J.-H."/>
        </authorList>
    </citation>
    <scope>NUCLEOTIDE SEQUENCE [LARGE SCALE GENOMIC DNA]</scope>
    <source>
        <strain evidence="3 4">JBTF-M27</strain>
    </source>
</reference>
<organism evidence="3 4">
    <name type="scientific">Sulfitobacter sediminilitoris</name>
    <dbReference type="NCBI Taxonomy" id="2698830"/>
    <lineage>
        <taxon>Bacteria</taxon>
        <taxon>Pseudomonadati</taxon>
        <taxon>Pseudomonadota</taxon>
        <taxon>Alphaproteobacteria</taxon>
        <taxon>Rhodobacterales</taxon>
        <taxon>Roseobacteraceae</taxon>
        <taxon>Sulfitobacter</taxon>
    </lineage>
</organism>
<dbReference type="PIRSF" id="PIRSF000709">
    <property type="entry name" value="6PFK_2-Ptase"/>
    <property type="match status" value="1"/>
</dbReference>
<dbReference type="GO" id="GO:0016791">
    <property type="term" value="F:phosphatase activity"/>
    <property type="evidence" value="ECO:0007669"/>
    <property type="project" value="TreeGrafter"/>
</dbReference>
<comment type="caution">
    <text evidence="3">The sequence shown here is derived from an EMBL/GenBank/DDBJ whole genome shotgun (WGS) entry which is preliminary data.</text>
</comment>
<dbReference type="CDD" id="cd07067">
    <property type="entry name" value="HP_PGM_like"/>
    <property type="match status" value="1"/>
</dbReference>
<dbReference type="SMART" id="SM00855">
    <property type="entry name" value="PGAM"/>
    <property type="match status" value="1"/>
</dbReference>
<accession>A0A6P0CAC2</accession>
<dbReference type="PANTHER" id="PTHR48100:SF59">
    <property type="entry name" value="ADENOSYLCOBALAMIN_ALPHA-RIBAZOLE PHOSPHATASE"/>
    <property type="match status" value="1"/>
</dbReference>
<dbReference type="Proteomes" id="UP000468591">
    <property type="component" value="Unassembled WGS sequence"/>
</dbReference>
<keyword evidence="4" id="KW-1185">Reference proteome</keyword>
<dbReference type="InterPro" id="IPR013078">
    <property type="entry name" value="His_Pase_superF_clade-1"/>
</dbReference>
<feature type="active site" description="Tele-phosphohistidine intermediate" evidence="1">
    <location>
        <position position="12"/>
    </location>
</feature>
<dbReference type="InterPro" id="IPR029033">
    <property type="entry name" value="His_PPase_superfam"/>
</dbReference>
<dbReference type="GO" id="GO:0005737">
    <property type="term" value="C:cytoplasm"/>
    <property type="evidence" value="ECO:0007669"/>
    <property type="project" value="TreeGrafter"/>
</dbReference>
<name>A0A6P0CAC2_9RHOB</name>
<evidence type="ECO:0000313" key="4">
    <source>
        <dbReference type="Proteomes" id="UP000468591"/>
    </source>
</evidence>
<dbReference type="InterPro" id="IPR050275">
    <property type="entry name" value="PGM_Phosphatase"/>
</dbReference>
<feature type="binding site" evidence="2">
    <location>
        <position position="63"/>
    </location>
    <ligand>
        <name>substrate</name>
    </ligand>
</feature>
<dbReference type="RefSeq" id="WP_164353017.1">
    <property type="nucleotide sequence ID" value="NZ_JAABNT010000003.1"/>
</dbReference>
<dbReference type="Gene3D" id="3.40.50.1240">
    <property type="entry name" value="Phosphoglycerate mutase-like"/>
    <property type="match status" value="1"/>
</dbReference>
<evidence type="ECO:0000256" key="1">
    <source>
        <dbReference type="PIRSR" id="PIRSR613078-1"/>
    </source>
</evidence>
<feature type="binding site" evidence="2">
    <location>
        <begin position="11"/>
        <end position="18"/>
    </location>
    <ligand>
        <name>substrate</name>
    </ligand>
</feature>
<feature type="active site" description="Proton donor/acceptor" evidence="1">
    <location>
        <position position="85"/>
    </location>
</feature>
<protein>
    <submittedName>
        <fullName evidence="3">Histidine phosphatase family protein</fullName>
    </submittedName>
</protein>
<dbReference type="AlphaFoldDB" id="A0A6P0CAC2"/>
<dbReference type="SUPFAM" id="SSF53254">
    <property type="entry name" value="Phosphoglycerate mutase-like"/>
    <property type="match status" value="1"/>
</dbReference>
<evidence type="ECO:0000313" key="3">
    <source>
        <dbReference type="EMBL" id="NEK22088.1"/>
    </source>
</evidence>
<proteinExistence type="predicted"/>
<sequence>MPSYPKIWFLRHGQTEWNKDYRLQGQLDSPLTDQGIADAQRQAGLMAPILEQKPAIFVSPLGRARATAEIALGGMPFLTDNRLMEIHAGRWQGRLREDILADHPEWAEKRPSALEVYEAAPEGEGLQAFHTRITAFLEELTMPTVIVAHGLLGQVLRAQVRGLNLSDAGHLSNRQGCIYVLQDGTETLLESDA</sequence>
<gene>
    <name evidence="3" type="ORF">GV827_06700</name>
</gene>
<dbReference type="PANTHER" id="PTHR48100">
    <property type="entry name" value="BROAD-SPECIFICITY PHOSPHATASE YOR283W-RELATED"/>
    <property type="match status" value="1"/>
</dbReference>
<dbReference type="Pfam" id="PF00300">
    <property type="entry name" value="His_Phos_1"/>
    <property type="match status" value="1"/>
</dbReference>